<accession>A0ABT2N4H7</accession>
<dbReference type="EMBL" id="JAMXFA010000003">
    <property type="protein sequence ID" value="MCT7976680.1"/>
    <property type="molecule type" value="Genomic_DNA"/>
</dbReference>
<name>A0ABT2N4H7_9CYAN</name>
<comment type="caution">
    <text evidence="1">The sequence shown here is derived from an EMBL/GenBank/DDBJ whole genome shotgun (WGS) entry which is preliminary data.</text>
</comment>
<evidence type="ECO:0000313" key="1">
    <source>
        <dbReference type="EMBL" id="MCT7976680.1"/>
    </source>
</evidence>
<dbReference type="Proteomes" id="UP001525961">
    <property type="component" value="Unassembled WGS sequence"/>
</dbReference>
<protein>
    <submittedName>
        <fullName evidence="1">Uncharacterized protein</fullName>
    </submittedName>
</protein>
<evidence type="ECO:0000313" key="2">
    <source>
        <dbReference type="Proteomes" id="UP001525961"/>
    </source>
</evidence>
<keyword evidence="2" id="KW-1185">Reference proteome</keyword>
<gene>
    <name evidence="1" type="ORF">NG792_02935</name>
</gene>
<proteinExistence type="predicted"/>
<dbReference type="RefSeq" id="WP_261201675.1">
    <property type="nucleotide sequence ID" value="NZ_JAMXFA010000003.1"/>
</dbReference>
<organism evidence="1 2">
    <name type="scientific">Laspinema olomoucense D3b</name>
    <dbReference type="NCBI Taxonomy" id="2953688"/>
    <lineage>
        <taxon>Bacteria</taxon>
        <taxon>Bacillati</taxon>
        <taxon>Cyanobacteriota</taxon>
        <taxon>Cyanophyceae</taxon>
        <taxon>Oscillatoriophycideae</taxon>
        <taxon>Oscillatoriales</taxon>
        <taxon>Laspinemataceae</taxon>
        <taxon>Laspinema</taxon>
        <taxon>Laspinema olomoucense</taxon>
    </lineage>
</organism>
<sequence>MLTQGATSDRPVDGSILASERAIAINPQKDFAAKWQGDPLSNRPLSLRDRPQKIAPISRSEGEAEAIFADSAVMF</sequence>
<reference evidence="1 2" key="1">
    <citation type="journal article" date="2022" name="Front. Microbiol.">
        <title>High genomic differentiation and limited gene flow indicate recent cryptic speciation within the genus Laspinema (cyanobacteria).</title>
        <authorList>
            <person name="Stanojkovic A."/>
            <person name="Skoupy S."/>
            <person name="Skaloud P."/>
            <person name="Dvorak P."/>
        </authorList>
    </citation>
    <scope>NUCLEOTIDE SEQUENCE [LARGE SCALE GENOMIC DNA]</scope>
    <source>
        <strain evidence="1 2">D3b</strain>
    </source>
</reference>